<feature type="non-terminal residue" evidence="4">
    <location>
        <position position="658"/>
    </location>
</feature>
<evidence type="ECO:0000256" key="1">
    <source>
        <dbReference type="ARBA" id="ARBA00022670"/>
    </source>
</evidence>
<dbReference type="SUPFAM" id="SSF53098">
    <property type="entry name" value="Ribonuclease H-like"/>
    <property type="match status" value="1"/>
</dbReference>
<dbReference type="InterPro" id="IPR054722">
    <property type="entry name" value="PolX-like_BBD"/>
</dbReference>
<dbReference type="InterPro" id="IPR012337">
    <property type="entry name" value="RNaseH-like_sf"/>
</dbReference>
<evidence type="ECO:0000313" key="4">
    <source>
        <dbReference type="EMBL" id="JAP31935.1"/>
    </source>
</evidence>
<feature type="compositionally biased region" description="Low complexity" evidence="2">
    <location>
        <begin position="106"/>
        <end position="120"/>
    </location>
</feature>
<organism evidence="4">
    <name type="scientific">Solanum chacoense</name>
    <name type="common">Chaco potato</name>
    <dbReference type="NCBI Taxonomy" id="4108"/>
    <lineage>
        <taxon>Eukaryota</taxon>
        <taxon>Viridiplantae</taxon>
        <taxon>Streptophyta</taxon>
        <taxon>Embryophyta</taxon>
        <taxon>Tracheophyta</taxon>
        <taxon>Spermatophyta</taxon>
        <taxon>Magnoliopsida</taxon>
        <taxon>eudicotyledons</taxon>
        <taxon>Gunneridae</taxon>
        <taxon>Pentapetalae</taxon>
        <taxon>asterids</taxon>
        <taxon>lamiids</taxon>
        <taxon>Solanales</taxon>
        <taxon>Solanaceae</taxon>
        <taxon>Solanoideae</taxon>
        <taxon>Solaneae</taxon>
        <taxon>Solanum</taxon>
    </lineage>
</organism>
<dbReference type="GO" id="GO:0008233">
    <property type="term" value="F:peptidase activity"/>
    <property type="evidence" value="ECO:0007669"/>
    <property type="project" value="UniProtKB-KW"/>
</dbReference>
<dbReference type="PANTHER" id="PTHR42648">
    <property type="entry name" value="TRANSPOSASE, PUTATIVE-RELATED"/>
    <property type="match status" value="1"/>
</dbReference>
<proteinExistence type="predicted"/>
<dbReference type="Pfam" id="PF00665">
    <property type="entry name" value="rve"/>
    <property type="match status" value="1"/>
</dbReference>
<sequence>MKRLWEELSTLHVKTQCKCNCSCGAKESVFRAEQERRLIQFLMGLNETYTAVRGNILMMNPLPSLAQTFSLLVQDEKQREIKPNTQLFMESTALNAGNSGKMMMESGSFNASSSGGASTSRQPRQNAAGNNNFRTNYSQTTTYNGNRGRLVCDYCRKTGHTRDRCYKLHGYPQANPQQSNNNQNSQNGYRSNNQNFRNTKGKGPMNDVHGFSSNVMTNGCEEHAGTHDTQSPKLTREQYEQFVNLLQHFQSESRGDNASNMDHVNGNVNFAGMIVCTSSIDFGKLSCKCFKNKVDSWILDSGASNHMTFDIKSLTDITYLPYPLLITLPNGYKVKVTQIGTVIIASNIVLHRVLYVPSFKYNLISIQCLSMTLPKSVISFTETSCILQAPSMRRPLEIGKVRNGLYFLCPKCVKNNNHSDMKCAVPAHAASSVLTYSSNSCTATQCNHLSNIDSISRKNKCLHKSTMQNSIPKDMNQSYVSASCMSLTCDMNVLWHNRLGHVPFVKMREIRSIPNNFPTKQPFLCNICPMARQIRLPFHQSTNTSTKIFQLLHVDLWGPYHTVTHDNHKYFLTLVDDYSRCTWTPLLTCKSNTLGVIKTFISMIENQFDTKVKSIRTDNGLEFINTETSSFLKSKGIIHERTCPYTPQQNGVVERKHK</sequence>
<dbReference type="AlphaFoldDB" id="A0A0V0IH69"/>
<evidence type="ECO:0000256" key="2">
    <source>
        <dbReference type="SAM" id="MobiDB-lite"/>
    </source>
</evidence>
<keyword evidence="1" id="KW-0378">Hydrolase</keyword>
<evidence type="ECO:0000259" key="3">
    <source>
        <dbReference type="PROSITE" id="PS50994"/>
    </source>
</evidence>
<feature type="compositionally biased region" description="Low complexity" evidence="2">
    <location>
        <begin position="173"/>
        <end position="195"/>
    </location>
</feature>
<dbReference type="PROSITE" id="PS50994">
    <property type="entry name" value="INTEGRASE"/>
    <property type="match status" value="1"/>
</dbReference>
<dbReference type="InterPro" id="IPR025724">
    <property type="entry name" value="GAG-pre-integrase_dom"/>
</dbReference>
<dbReference type="EMBL" id="GEDG01006546">
    <property type="protein sequence ID" value="JAP31935.1"/>
    <property type="molecule type" value="Transcribed_RNA"/>
</dbReference>
<dbReference type="InterPro" id="IPR036397">
    <property type="entry name" value="RNaseH_sf"/>
</dbReference>
<feature type="region of interest" description="Disordered" evidence="2">
    <location>
        <begin position="102"/>
        <end position="142"/>
    </location>
</feature>
<name>A0A0V0IH69_SOLCH</name>
<dbReference type="Gene3D" id="3.30.420.10">
    <property type="entry name" value="Ribonuclease H-like superfamily/Ribonuclease H"/>
    <property type="match status" value="1"/>
</dbReference>
<dbReference type="Pfam" id="PF22936">
    <property type="entry name" value="Pol_BBD"/>
    <property type="match status" value="1"/>
</dbReference>
<protein>
    <submittedName>
        <fullName evidence="4">Putative ovule protein</fullName>
    </submittedName>
</protein>
<dbReference type="GO" id="GO:0015074">
    <property type="term" value="P:DNA integration"/>
    <property type="evidence" value="ECO:0007669"/>
    <property type="project" value="InterPro"/>
</dbReference>
<accession>A0A0V0IH69</accession>
<feature type="compositionally biased region" description="Polar residues" evidence="2">
    <location>
        <begin position="121"/>
        <end position="142"/>
    </location>
</feature>
<dbReference type="GO" id="GO:0006508">
    <property type="term" value="P:proteolysis"/>
    <property type="evidence" value="ECO:0007669"/>
    <property type="project" value="UniProtKB-KW"/>
</dbReference>
<reference evidence="4" key="1">
    <citation type="submission" date="2015-12" db="EMBL/GenBank/DDBJ databases">
        <title>Gene expression during late stages of embryo sac development: a critical building block for successful pollen-pistil interactions.</title>
        <authorList>
            <person name="Liu Y."/>
            <person name="Joly V."/>
            <person name="Sabar M."/>
            <person name="Matton D.P."/>
        </authorList>
    </citation>
    <scope>NUCLEOTIDE SEQUENCE</scope>
</reference>
<dbReference type="InterPro" id="IPR001584">
    <property type="entry name" value="Integrase_cat-core"/>
</dbReference>
<dbReference type="InterPro" id="IPR039537">
    <property type="entry name" value="Retrotran_Ty1/copia-like"/>
</dbReference>
<dbReference type="PANTHER" id="PTHR42648:SF31">
    <property type="entry name" value="RNA-DIRECTED DNA POLYMERASE"/>
    <property type="match status" value="1"/>
</dbReference>
<feature type="region of interest" description="Disordered" evidence="2">
    <location>
        <begin position="167"/>
        <end position="204"/>
    </location>
</feature>
<dbReference type="GO" id="GO:0003676">
    <property type="term" value="F:nucleic acid binding"/>
    <property type="evidence" value="ECO:0007669"/>
    <property type="project" value="InterPro"/>
</dbReference>
<dbReference type="Pfam" id="PF13976">
    <property type="entry name" value="gag_pre-integrs"/>
    <property type="match status" value="1"/>
</dbReference>
<keyword evidence="1" id="KW-0645">Protease</keyword>
<feature type="domain" description="Integrase catalytic" evidence="3">
    <location>
        <begin position="533"/>
        <end position="658"/>
    </location>
</feature>